<reference evidence="1" key="2">
    <citation type="submission" date="2025-09" db="UniProtKB">
        <authorList>
            <consortium name="EnsemblPlants"/>
        </authorList>
    </citation>
    <scope>IDENTIFICATION</scope>
</reference>
<accession>A0ACD5ZYC6</accession>
<evidence type="ECO:0000313" key="1">
    <source>
        <dbReference type="EnsemblPlants" id="AVESA.00010b.r2.7AG1242550.1.CDS.1"/>
    </source>
</evidence>
<keyword evidence="2" id="KW-1185">Reference proteome</keyword>
<name>A0ACD5ZYC6_AVESA</name>
<evidence type="ECO:0000313" key="2">
    <source>
        <dbReference type="Proteomes" id="UP001732700"/>
    </source>
</evidence>
<protein>
    <submittedName>
        <fullName evidence="1">Uncharacterized protein</fullName>
    </submittedName>
</protein>
<sequence length="501" mass="54603">MAHTETTEKSMILASSAPPPPPPQFVLVPLIGQGHTIPMVDLAYLLVERGARVSLVTTPVNAARLQGVADRARRATLPLEIVELPFPPADDGLSPGSANVDNFLRLFLDLYRLAGPLEAYLRALPRRPNCIISDSCNPWTARVARSVGVPRLFFHVASCFYSLCKLKAATHGLLLHDGNKDDAYVEVPGMPVRVEVSKDTWSSSYTTPEWEAFVEDAREGMRTADGAVLNTFLGLEGQFVKCFEAALGKPVWALGPFFLNNRDEEAVATRGDKDKPSAVDQDAVTAWLDAMDESAVTYVSFGSLVRMPPEQLYEVGHGLEDSGKPFLWVVKESETASPEAREWLQALEARTAGRGLVVRGWVSQLAILSHRAIGGFVTHCGWNSLLESVAHGVPVVTWPHFGDQFLNEQLVVEVLGVGVPVRGAAGPVVPVVREHVERAVSELMGGGAVAHERRRKCKEFGERAHRAVAKGGSSHENLTQLLHSFVRSGSTEQQTTQDRNC</sequence>
<dbReference type="EnsemblPlants" id="AVESA.00010b.r2.7AG1242550.1">
    <property type="protein sequence ID" value="AVESA.00010b.r2.7AG1242550.1.CDS.1"/>
    <property type="gene ID" value="AVESA.00010b.r2.7AG1242550"/>
</dbReference>
<proteinExistence type="predicted"/>
<organism evidence="1 2">
    <name type="scientific">Avena sativa</name>
    <name type="common">Oat</name>
    <dbReference type="NCBI Taxonomy" id="4498"/>
    <lineage>
        <taxon>Eukaryota</taxon>
        <taxon>Viridiplantae</taxon>
        <taxon>Streptophyta</taxon>
        <taxon>Embryophyta</taxon>
        <taxon>Tracheophyta</taxon>
        <taxon>Spermatophyta</taxon>
        <taxon>Magnoliopsida</taxon>
        <taxon>Liliopsida</taxon>
        <taxon>Poales</taxon>
        <taxon>Poaceae</taxon>
        <taxon>BOP clade</taxon>
        <taxon>Pooideae</taxon>
        <taxon>Poodae</taxon>
        <taxon>Poeae</taxon>
        <taxon>Poeae Chloroplast Group 1 (Aveneae type)</taxon>
        <taxon>Aveninae</taxon>
        <taxon>Avena</taxon>
    </lineage>
</organism>
<reference evidence="1" key="1">
    <citation type="submission" date="2021-05" db="EMBL/GenBank/DDBJ databases">
        <authorList>
            <person name="Scholz U."/>
            <person name="Mascher M."/>
            <person name="Fiebig A."/>
        </authorList>
    </citation>
    <scope>NUCLEOTIDE SEQUENCE [LARGE SCALE GENOMIC DNA]</scope>
</reference>
<dbReference type="Proteomes" id="UP001732700">
    <property type="component" value="Chromosome 7A"/>
</dbReference>